<dbReference type="GO" id="GO:0008757">
    <property type="term" value="F:S-adenosylmethionine-dependent methyltransferase activity"/>
    <property type="evidence" value="ECO:0007669"/>
    <property type="project" value="TreeGrafter"/>
</dbReference>
<dbReference type="PROSITE" id="PS51682">
    <property type="entry name" value="SAM_OMT_I"/>
    <property type="match status" value="1"/>
</dbReference>
<evidence type="ECO:0000256" key="3">
    <source>
        <dbReference type="ARBA" id="ARBA00022691"/>
    </source>
</evidence>
<proteinExistence type="predicted"/>
<evidence type="ECO:0000256" key="2">
    <source>
        <dbReference type="ARBA" id="ARBA00022679"/>
    </source>
</evidence>
<dbReference type="Gene3D" id="3.40.50.150">
    <property type="entry name" value="Vaccinia Virus protein VP39"/>
    <property type="match status" value="1"/>
</dbReference>
<sequence length="221" mass="23547">MSETMWADVDRFFEDRLLGADEDPAFALEASRDRGLPEIAVSPGQGKMLMLLARMSRAARILEIGTLGGYSTIWLARALPADGTLVSLEIEAAHADVARDNLAAAGLADRVEVRLGPAVESLEALAGEGQRFDFIFVDADKAGLPDYFRLAMEVAHTGTVLVFDNVVRRGRVLDESGGDPGVEGVRRLTDLIAAEPRVSATSVQTVGAKGYDGFTLALVTG</sequence>
<dbReference type="PANTHER" id="PTHR10509">
    <property type="entry name" value="O-METHYLTRANSFERASE-RELATED"/>
    <property type="match status" value="1"/>
</dbReference>
<keyword evidence="1" id="KW-0489">Methyltransferase</keyword>
<gene>
    <name evidence="4" type="ORF">J2S73_000100</name>
</gene>
<dbReference type="AlphaFoldDB" id="A0AAE4AQZ0"/>
<dbReference type="RefSeq" id="WP_306883464.1">
    <property type="nucleotide sequence ID" value="NZ_JAUSUL010000001.1"/>
</dbReference>
<dbReference type="GO" id="GO:0032259">
    <property type="term" value="P:methylation"/>
    <property type="evidence" value="ECO:0007669"/>
    <property type="project" value="UniProtKB-KW"/>
</dbReference>
<dbReference type="GO" id="GO:0008171">
    <property type="term" value="F:O-methyltransferase activity"/>
    <property type="evidence" value="ECO:0007669"/>
    <property type="project" value="InterPro"/>
</dbReference>
<evidence type="ECO:0000256" key="1">
    <source>
        <dbReference type="ARBA" id="ARBA00022603"/>
    </source>
</evidence>
<dbReference type="InterPro" id="IPR002935">
    <property type="entry name" value="SAM_O-MeTrfase"/>
</dbReference>
<evidence type="ECO:0000313" key="5">
    <source>
        <dbReference type="Proteomes" id="UP001229244"/>
    </source>
</evidence>
<dbReference type="InterPro" id="IPR029063">
    <property type="entry name" value="SAM-dependent_MTases_sf"/>
</dbReference>
<keyword evidence="3" id="KW-0949">S-adenosyl-L-methionine</keyword>
<dbReference type="InterPro" id="IPR050362">
    <property type="entry name" value="Cation-dep_OMT"/>
</dbReference>
<dbReference type="SUPFAM" id="SSF53335">
    <property type="entry name" value="S-adenosyl-L-methionine-dependent methyltransferases"/>
    <property type="match status" value="1"/>
</dbReference>
<comment type="caution">
    <text evidence="4">The sequence shown here is derived from an EMBL/GenBank/DDBJ whole genome shotgun (WGS) entry which is preliminary data.</text>
</comment>
<evidence type="ECO:0000313" key="4">
    <source>
        <dbReference type="EMBL" id="MDQ0313663.1"/>
    </source>
</evidence>
<dbReference type="Pfam" id="PF01596">
    <property type="entry name" value="Methyltransf_3"/>
    <property type="match status" value="1"/>
</dbReference>
<accession>A0AAE4AQZ0</accession>
<dbReference type="PANTHER" id="PTHR10509:SF14">
    <property type="entry name" value="CAFFEOYL-COA O-METHYLTRANSFERASE 3-RELATED"/>
    <property type="match status" value="1"/>
</dbReference>
<protein>
    <submittedName>
        <fullName evidence="4">O-methyltransferase YrrM</fullName>
    </submittedName>
</protein>
<organism evidence="4 5">
    <name type="scientific">Amorphus orientalis</name>
    <dbReference type="NCBI Taxonomy" id="649198"/>
    <lineage>
        <taxon>Bacteria</taxon>
        <taxon>Pseudomonadati</taxon>
        <taxon>Pseudomonadota</taxon>
        <taxon>Alphaproteobacteria</taxon>
        <taxon>Hyphomicrobiales</taxon>
        <taxon>Amorphaceae</taxon>
        <taxon>Amorphus</taxon>
    </lineage>
</organism>
<dbReference type="EMBL" id="JAUSUL010000001">
    <property type="protein sequence ID" value="MDQ0313663.1"/>
    <property type="molecule type" value="Genomic_DNA"/>
</dbReference>
<reference evidence="4" key="1">
    <citation type="submission" date="2023-07" db="EMBL/GenBank/DDBJ databases">
        <title>Genomic Encyclopedia of Type Strains, Phase IV (KMG-IV): sequencing the most valuable type-strain genomes for metagenomic binning, comparative biology and taxonomic classification.</title>
        <authorList>
            <person name="Goeker M."/>
        </authorList>
    </citation>
    <scope>NUCLEOTIDE SEQUENCE</scope>
    <source>
        <strain evidence="4">DSM 21202</strain>
    </source>
</reference>
<keyword evidence="2" id="KW-0808">Transferase</keyword>
<dbReference type="Proteomes" id="UP001229244">
    <property type="component" value="Unassembled WGS sequence"/>
</dbReference>
<dbReference type="CDD" id="cd02440">
    <property type="entry name" value="AdoMet_MTases"/>
    <property type="match status" value="1"/>
</dbReference>
<name>A0AAE4AQZ0_9HYPH</name>
<keyword evidence="5" id="KW-1185">Reference proteome</keyword>